<dbReference type="GO" id="GO:0004064">
    <property type="term" value="F:arylesterase activity"/>
    <property type="evidence" value="ECO:0007669"/>
    <property type="project" value="InterPro"/>
</dbReference>
<gene>
    <name evidence="5" type="ORF">PS2015_622</name>
</gene>
<keyword evidence="2" id="KW-0378">Hydrolase</keyword>
<evidence type="ECO:0000256" key="2">
    <source>
        <dbReference type="ARBA" id="ARBA00022801"/>
    </source>
</evidence>
<reference evidence="5 6" key="1">
    <citation type="submission" date="2015-11" db="EMBL/GenBank/DDBJ databases">
        <authorList>
            <person name="Zhang Y."/>
            <person name="Guo Z."/>
        </authorList>
    </citation>
    <scope>NUCLEOTIDE SEQUENCE [LARGE SCALE GENOMIC DNA]</scope>
    <source>
        <strain evidence="5 6">KCTC 32221</strain>
    </source>
</reference>
<dbReference type="InterPro" id="IPR002640">
    <property type="entry name" value="Arylesterase"/>
</dbReference>
<dbReference type="PANTHER" id="PTHR11799:SF12">
    <property type="entry name" value="PARAOXONASE-RELATED"/>
    <property type="match status" value="1"/>
</dbReference>
<evidence type="ECO:0000256" key="4">
    <source>
        <dbReference type="ARBA" id="ARBA00023180"/>
    </source>
</evidence>
<keyword evidence="3" id="KW-1015">Disulfide bond</keyword>
<dbReference type="OrthoDB" id="1158171at2"/>
<dbReference type="STRING" id="1249552.PS2015_622"/>
<evidence type="ECO:0000313" key="5">
    <source>
        <dbReference type="EMBL" id="ALO45305.1"/>
    </source>
</evidence>
<dbReference type="InterPro" id="IPR011042">
    <property type="entry name" value="6-blade_b-propeller_TolB-like"/>
</dbReference>
<keyword evidence="4" id="KW-0325">Glycoprotein</keyword>
<sequence length="361" mass="39622">MRRILVCTGVICFSVLLYLIYLASDAGEFRTIVNQPYGQCRQIPGMPGSEDITIHPNGLYAYISSDDRRSVIAGNPIPGAIFRYDLTNATAARVNLTPDADLRFRPHGISLYVDDDGRETLFVVNHPGESLFGAPDGDNSGPLHTIEVFDVAGNTLVHRKTHASELMVSPNDVVGVNHEQFYFSNDHGSGPGLLRQLEDYLRLPWANIVYYDGNGFLELADRLSYANGINISPDGSQLYVAEVSRKRVQVYQRDPVSGSLTHQQQINVEFGADNIEIDPATGDLWIGGHAKLLTFIRHAADASVRSPSQVVRVRAEADDYQISTEFLDNGALIPGASVGAWHNGRLLIGSVFEDHIVDCSL</sequence>
<dbReference type="Proteomes" id="UP000065641">
    <property type="component" value="Chromosome"/>
</dbReference>
<accession>A0A0S2KAS0</accession>
<dbReference type="Pfam" id="PF01731">
    <property type="entry name" value="Arylesterase"/>
    <property type="match status" value="1"/>
</dbReference>
<dbReference type="SUPFAM" id="SSF63829">
    <property type="entry name" value="Calcium-dependent phosphotriesterase"/>
    <property type="match status" value="1"/>
</dbReference>
<comment type="similarity">
    <text evidence="1">Belongs to the paraoxonase family.</text>
</comment>
<dbReference type="PRINTS" id="PR01785">
    <property type="entry name" value="PARAOXONASE"/>
</dbReference>
<evidence type="ECO:0000256" key="1">
    <source>
        <dbReference type="ARBA" id="ARBA00008595"/>
    </source>
</evidence>
<dbReference type="RefSeq" id="WP_058020849.1">
    <property type="nucleotide sequence ID" value="NZ_CP013189.1"/>
</dbReference>
<protein>
    <submittedName>
        <fullName evidence="5">Serum paraoxonase/arylesterase</fullName>
    </submittedName>
</protein>
<dbReference type="InterPro" id="IPR051288">
    <property type="entry name" value="Serum_paraoxonase/arylesterase"/>
</dbReference>
<dbReference type="PANTHER" id="PTHR11799">
    <property type="entry name" value="PARAOXONASE"/>
    <property type="match status" value="1"/>
</dbReference>
<dbReference type="AlphaFoldDB" id="A0A0S2KAS0"/>
<organism evidence="5 6">
    <name type="scientific">Pseudohongiella spirulinae</name>
    <dbReference type="NCBI Taxonomy" id="1249552"/>
    <lineage>
        <taxon>Bacteria</taxon>
        <taxon>Pseudomonadati</taxon>
        <taxon>Pseudomonadota</taxon>
        <taxon>Gammaproteobacteria</taxon>
        <taxon>Pseudomonadales</taxon>
        <taxon>Pseudohongiellaceae</taxon>
        <taxon>Pseudohongiella</taxon>
    </lineage>
</organism>
<keyword evidence="6" id="KW-1185">Reference proteome</keyword>
<proteinExistence type="inferred from homology"/>
<dbReference type="Gene3D" id="2.120.10.30">
    <property type="entry name" value="TolB, C-terminal domain"/>
    <property type="match status" value="1"/>
</dbReference>
<evidence type="ECO:0000256" key="3">
    <source>
        <dbReference type="ARBA" id="ARBA00023157"/>
    </source>
</evidence>
<evidence type="ECO:0000313" key="6">
    <source>
        <dbReference type="Proteomes" id="UP000065641"/>
    </source>
</evidence>
<dbReference type="KEGG" id="pspi:PS2015_622"/>
<name>A0A0S2KAS0_9GAMM</name>
<dbReference type="EMBL" id="CP013189">
    <property type="protein sequence ID" value="ALO45305.1"/>
    <property type="molecule type" value="Genomic_DNA"/>
</dbReference>